<proteinExistence type="predicted"/>
<keyword evidence="2" id="KW-1185">Reference proteome</keyword>
<name>A0A4R2JXB2_9PSEU</name>
<dbReference type="InterPro" id="IPR016187">
    <property type="entry name" value="CTDL_fold"/>
</dbReference>
<dbReference type="Proteomes" id="UP000295680">
    <property type="component" value="Unassembled WGS sequence"/>
</dbReference>
<gene>
    <name evidence="1" type="ORF">EV192_101280</name>
</gene>
<dbReference type="InterPro" id="IPR042095">
    <property type="entry name" value="SUMF_sf"/>
</dbReference>
<dbReference type="OrthoDB" id="4050476at2"/>
<evidence type="ECO:0000313" key="2">
    <source>
        <dbReference type="Proteomes" id="UP000295680"/>
    </source>
</evidence>
<dbReference type="EMBL" id="SLWS01000001">
    <property type="protein sequence ID" value="TCO64504.1"/>
    <property type="molecule type" value="Genomic_DNA"/>
</dbReference>
<dbReference type="AlphaFoldDB" id="A0A4R2JXB2"/>
<reference evidence="1 2" key="1">
    <citation type="submission" date="2019-03" db="EMBL/GenBank/DDBJ databases">
        <title>Genomic Encyclopedia of Type Strains, Phase IV (KMG-IV): sequencing the most valuable type-strain genomes for metagenomic binning, comparative biology and taxonomic classification.</title>
        <authorList>
            <person name="Goeker M."/>
        </authorList>
    </citation>
    <scope>NUCLEOTIDE SEQUENCE [LARGE SCALE GENOMIC DNA]</scope>
    <source>
        <strain evidence="1 2">DSM 45934</strain>
    </source>
</reference>
<evidence type="ECO:0000313" key="1">
    <source>
        <dbReference type="EMBL" id="TCO64504.1"/>
    </source>
</evidence>
<dbReference type="RefSeq" id="WP_132110295.1">
    <property type="nucleotide sequence ID" value="NZ_SLWS01000001.1"/>
</dbReference>
<accession>A0A4R2JXB2</accession>
<comment type="caution">
    <text evidence="1">The sequence shown here is derived from an EMBL/GenBank/DDBJ whole genome shotgun (WGS) entry which is preliminary data.</text>
</comment>
<sequence length="317" mass="34459">MSHADLTAARWRELSDESAIGVARAITRENGLELVGVHDHEYAGRRQRLALFERDGMRFSLVPADRVSLGYDGAKFVPSPQQAADFTASTGEHGVAAAAEFVDAMTSPVRVTEFAAMLVAVEAMAMGATAVPLDDPEVQALAAKAGGVPSWTIMSWRSGDSLRVEVDERGQPCHARVVRRMTHAQAVREAAERGMRPTSPDEWEYACGAGATTLFRWGDDYAGMYDGYPDDQSAGLDRQPNLWGLVIGQDPYEYERTSDREVPCGGDGGGAAHGGEGVFIQWLTLATAYRDPAHVGWFDPEDDDSNDIRFRLVVPLV</sequence>
<protein>
    <submittedName>
        <fullName evidence="1">Formylglycine-generating enzyme required for sulfatase activity</fullName>
    </submittedName>
</protein>
<dbReference type="SUPFAM" id="SSF56436">
    <property type="entry name" value="C-type lectin-like"/>
    <property type="match status" value="1"/>
</dbReference>
<organism evidence="1 2">
    <name type="scientific">Actinocrispum wychmicini</name>
    <dbReference type="NCBI Taxonomy" id="1213861"/>
    <lineage>
        <taxon>Bacteria</taxon>
        <taxon>Bacillati</taxon>
        <taxon>Actinomycetota</taxon>
        <taxon>Actinomycetes</taxon>
        <taxon>Pseudonocardiales</taxon>
        <taxon>Pseudonocardiaceae</taxon>
        <taxon>Actinocrispum</taxon>
    </lineage>
</organism>
<dbReference type="Gene3D" id="3.90.1580.10">
    <property type="entry name" value="paralog of FGE (formylglycine-generating enzyme)"/>
    <property type="match status" value="1"/>
</dbReference>